<name>A0A8K0QZB9_9PLEO</name>
<organism evidence="4 5">
    <name type="scientific">Paraphoma chrysanthemicola</name>
    <dbReference type="NCBI Taxonomy" id="798071"/>
    <lineage>
        <taxon>Eukaryota</taxon>
        <taxon>Fungi</taxon>
        <taxon>Dikarya</taxon>
        <taxon>Ascomycota</taxon>
        <taxon>Pezizomycotina</taxon>
        <taxon>Dothideomycetes</taxon>
        <taxon>Pleosporomycetidae</taxon>
        <taxon>Pleosporales</taxon>
        <taxon>Pleosporineae</taxon>
        <taxon>Phaeosphaeriaceae</taxon>
        <taxon>Paraphoma</taxon>
    </lineage>
</organism>
<keyword evidence="1" id="KW-0539">Nucleus</keyword>
<comment type="caution">
    <text evidence="4">The sequence shown here is derived from an EMBL/GenBank/DDBJ whole genome shotgun (WGS) entry which is preliminary data.</text>
</comment>
<evidence type="ECO:0000313" key="4">
    <source>
        <dbReference type="EMBL" id="KAH7078597.1"/>
    </source>
</evidence>
<dbReference type="SMART" id="SM00717">
    <property type="entry name" value="SANT"/>
    <property type="match status" value="2"/>
</dbReference>
<dbReference type="PROSITE" id="PS50090">
    <property type="entry name" value="MYB_LIKE"/>
    <property type="match status" value="1"/>
</dbReference>
<sequence>MSQYASSDWSKASAPIAQVLNEDAFIQQHNELVPTSQLPSTSPFSGKLVDLLLDTSGNVPNERRRVEEHVEEPSRIPGDGSVITLPQLPQRPAKTAKRPRIPPLLQGLHQPPPLPPTGRRFPPITDGVSEIERDICDRVQSSHVITEPRGVAVKDIVPAEINEARNIYEVSSNHRSVENNTSSSTPSSGSKPIAGFSGTPPTEGAVAEDVTHNRKARKRKVWTDAETRDLLVGVSRFGIGSWKKILHCEDFTFHGRTAVDLKDRFRVCCSSEGRKSRHQKYKNKQELAPTDVAQPASKTTDSEGPQDNEILTNDKSAEKRRFAQSAGHVHQLSQSELAELGIAAEFPKSKRRARRAFSTLDDENLLKGFKKYGTMWHSIRDDAEYGFSTRQATDLRDRFRFRYPEEFAAAGCKLQTKSKPATQENEHLKNSAGTQASQSTQPELTKAIQAERPPPIKRSAGSIPNANHVTLAPQATNFIFASSGDSPPAPLTVEDGTTNPIILNRNILQWAEANSASWPTTTTSYAALQSNTYNFSDFNATDDGLHINPLATLKLPSMAFGNHHSYTHENISLSNTTKGQDKSLPKTATSTSTTQNYLGTAIDTNAQPSASFNWTHFPRSSIDGSSRTPNLPTIVFPHVPVTSARTTVHNLPKPADLLLGMEDWVESQVMSPN</sequence>
<accession>A0A8K0QZB9</accession>
<evidence type="ECO:0000259" key="3">
    <source>
        <dbReference type="PROSITE" id="PS50090"/>
    </source>
</evidence>
<evidence type="ECO:0000313" key="5">
    <source>
        <dbReference type="Proteomes" id="UP000813461"/>
    </source>
</evidence>
<feature type="compositionally biased region" description="Low complexity" evidence="2">
    <location>
        <begin position="181"/>
        <end position="190"/>
    </location>
</feature>
<proteinExistence type="predicted"/>
<dbReference type="InterPro" id="IPR052450">
    <property type="entry name" value="TRBD-Containing_Protein"/>
</dbReference>
<dbReference type="Gene3D" id="1.10.246.220">
    <property type="match status" value="2"/>
</dbReference>
<dbReference type="InterPro" id="IPR009057">
    <property type="entry name" value="Homeodomain-like_sf"/>
</dbReference>
<feature type="compositionally biased region" description="Basic and acidic residues" evidence="2">
    <location>
        <begin position="64"/>
        <end position="74"/>
    </location>
</feature>
<feature type="region of interest" description="Disordered" evidence="2">
    <location>
        <begin position="64"/>
        <end position="97"/>
    </location>
</feature>
<dbReference type="Proteomes" id="UP000813461">
    <property type="component" value="Unassembled WGS sequence"/>
</dbReference>
<keyword evidence="5" id="KW-1185">Reference proteome</keyword>
<feature type="region of interest" description="Disordered" evidence="2">
    <location>
        <begin position="415"/>
        <end position="444"/>
    </location>
</feature>
<protein>
    <recommendedName>
        <fullName evidence="3">Myb-like domain-containing protein</fullName>
    </recommendedName>
</protein>
<feature type="compositionally biased region" description="Polar residues" evidence="2">
    <location>
        <begin position="431"/>
        <end position="443"/>
    </location>
</feature>
<dbReference type="EMBL" id="JAGMVJ010000017">
    <property type="protein sequence ID" value="KAH7078597.1"/>
    <property type="molecule type" value="Genomic_DNA"/>
</dbReference>
<dbReference type="OrthoDB" id="608866at2759"/>
<feature type="region of interest" description="Disordered" evidence="2">
    <location>
        <begin position="276"/>
        <end position="310"/>
    </location>
</feature>
<feature type="domain" description="Myb-like" evidence="3">
    <location>
        <begin position="214"/>
        <end position="266"/>
    </location>
</feature>
<dbReference type="AlphaFoldDB" id="A0A8K0QZB9"/>
<dbReference type="InterPro" id="IPR001005">
    <property type="entry name" value="SANT/Myb"/>
</dbReference>
<gene>
    <name evidence="4" type="ORF">FB567DRAFT_582803</name>
</gene>
<dbReference type="PANTHER" id="PTHR46734:SF1">
    <property type="entry name" value="TELOMERIC REPEAT-BINDING FACTOR 1"/>
    <property type="match status" value="1"/>
</dbReference>
<feature type="compositionally biased region" description="Polar residues" evidence="2">
    <location>
        <begin position="296"/>
        <end position="310"/>
    </location>
</feature>
<dbReference type="SUPFAM" id="SSF46689">
    <property type="entry name" value="Homeodomain-like"/>
    <property type="match status" value="2"/>
</dbReference>
<dbReference type="PANTHER" id="PTHR46734">
    <property type="entry name" value="TELOMERIC REPEAT-BINDING FACTOR 1 TERF1"/>
    <property type="match status" value="1"/>
</dbReference>
<feature type="region of interest" description="Disordered" evidence="2">
    <location>
        <begin position="573"/>
        <end position="592"/>
    </location>
</feature>
<feature type="region of interest" description="Disordered" evidence="2">
    <location>
        <begin position="172"/>
        <end position="219"/>
    </location>
</feature>
<evidence type="ECO:0000256" key="1">
    <source>
        <dbReference type="ARBA" id="ARBA00023242"/>
    </source>
</evidence>
<evidence type="ECO:0000256" key="2">
    <source>
        <dbReference type="SAM" id="MobiDB-lite"/>
    </source>
</evidence>
<dbReference type="CDD" id="cd11660">
    <property type="entry name" value="SANT_TRF"/>
    <property type="match status" value="1"/>
</dbReference>
<reference evidence="4" key="1">
    <citation type="journal article" date="2021" name="Nat. Commun.">
        <title>Genetic determinants of endophytism in the Arabidopsis root mycobiome.</title>
        <authorList>
            <person name="Mesny F."/>
            <person name="Miyauchi S."/>
            <person name="Thiergart T."/>
            <person name="Pickel B."/>
            <person name="Atanasova L."/>
            <person name="Karlsson M."/>
            <person name="Huettel B."/>
            <person name="Barry K.W."/>
            <person name="Haridas S."/>
            <person name="Chen C."/>
            <person name="Bauer D."/>
            <person name="Andreopoulos W."/>
            <person name="Pangilinan J."/>
            <person name="LaButti K."/>
            <person name="Riley R."/>
            <person name="Lipzen A."/>
            <person name="Clum A."/>
            <person name="Drula E."/>
            <person name="Henrissat B."/>
            <person name="Kohler A."/>
            <person name="Grigoriev I.V."/>
            <person name="Martin F.M."/>
            <person name="Hacquard S."/>
        </authorList>
    </citation>
    <scope>NUCLEOTIDE SEQUENCE</scope>
    <source>
        <strain evidence="4">MPI-SDFR-AT-0120</strain>
    </source>
</reference>